<evidence type="ECO:0000313" key="3">
    <source>
        <dbReference type="Proteomes" id="UP001242314"/>
    </source>
</evidence>
<protein>
    <submittedName>
        <fullName evidence="2">Uncharacterized protein</fullName>
    </submittedName>
</protein>
<evidence type="ECO:0000256" key="1">
    <source>
        <dbReference type="SAM" id="SignalP"/>
    </source>
</evidence>
<accession>A0ABT9GJI5</accession>
<name>A0ABT9GJI5_9GAMM</name>
<dbReference type="EMBL" id="JASGWX010000021">
    <property type="protein sequence ID" value="MDP4486054.1"/>
    <property type="molecule type" value="Genomic_DNA"/>
</dbReference>
<dbReference type="Proteomes" id="UP001242314">
    <property type="component" value="Unassembled WGS sequence"/>
</dbReference>
<proteinExistence type="predicted"/>
<reference evidence="2 3" key="1">
    <citation type="submission" date="2023-04" db="EMBL/GenBank/DDBJ databases">
        <title>Novel Pseudoalteromonas species isolated from Pacific coral.</title>
        <authorList>
            <person name="Videau P."/>
            <person name="Shlafstein M.D."/>
            <person name="Oline D.K."/>
            <person name="Strangman W.K."/>
            <person name="Hahnke R.L."/>
            <person name="Saw J.H."/>
            <person name="Ushijima B."/>
        </authorList>
    </citation>
    <scope>NUCLEOTIDE SEQUENCE [LARGE SCALE GENOMIC DNA]</scope>
    <source>
        <strain evidence="2 3">LMG 14908</strain>
    </source>
</reference>
<organism evidence="2 3">
    <name type="scientific">Pseudoalteromonas distincta</name>
    <dbReference type="NCBI Taxonomy" id="77608"/>
    <lineage>
        <taxon>Bacteria</taxon>
        <taxon>Pseudomonadati</taxon>
        <taxon>Pseudomonadota</taxon>
        <taxon>Gammaproteobacteria</taxon>
        <taxon>Alteromonadales</taxon>
        <taxon>Pseudoalteromonadaceae</taxon>
        <taxon>Pseudoalteromonas</taxon>
    </lineage>
</organism>
<sequence length="169" mass="18893">MYFLKKLKWLMLACILTSMSAQVSAHVLKNTTAQVILRDGQVEVKVLTNAEHLISALQSEQAWLMGDIDKLMPTNLSAEQQEEFAKNALKQKTSLRVNQQVIVFERVAFTTSNNNEAHDLEIVFQAKHTFTTVDELAISFPKSLGAVHASFVKPQYKLLGAGDTAKIKF</sequence>
<feature type="signal peptide" evidence="1">
    <location>
        <begin position="1"/>
        <end position="25"/>
    </location>
</feature>
<feature type="chain" id="PRO_5047414058" evidence="1">
    <location>
        <begin position="26"/>
        <end position="169"/>
    </location>
</feature>
<comment type="caution">
    <text evidence="2">The sequence shown here is derived from an EMBL/GenBank/DDBJ whole genome shotgun (WGS) entry which is preliminary data.</text>
</comment>
<evidence type="ECO:0000313" key="2">
    <source>
        <dbReference type="EMBL" id="MDP4486054.1"/>
    </source>
</evidence>
<dbReference type="RefSeq" id="WP_039488530.1">
    <property type="nucleotide sequence ID" value="NZ_JASGWX010000021.1"/>
</dbReference>
<keyword evidence="3" id="KW-1185">Reference proteome</keyword>
<keyword evidence="1" id="KW-0732">Signal</keyword>
<gene>
    <name evidence="2" type="ORF">QDH73_18810</name>
</gene>